<comment type="caution">
    <text evidence="7">The sequence shown here is derived from an EMBL/GenBank/DDBJ whole genome shotgun (WGS) entry which is preliminary data.</text>
</comment>
<feature type="transmembrane region" description="Helical" evidence="5">
    <location>
        <begin position="69"/>
        <end position="89"/>
    </location>
</feature>
<keyword evidence="4 5" id="KW-0472">Membrane</keyword>
<evidence type="ECO:0000256" key="2">
    <source>
        <dbReference type="ARBA" id="ARBA00022692"/>
    </source>
</evidence>
<dbReference type="InterPro" id="IPR000620">
    <property type="entry name" value="EamA_dom"/>
</dbReference>
<dbReference type="SUPFAM" id="SSF103481">
    <property type="entry name" value="Multidrug resistance efflux transporter EmrE"/>
    <property type="match status" value="2"/>
</dbReference>
<feature type="transmembrane region" description="Helical" evidence="5">
    <location>
        <begin position="121"/>
        <end position="139"/>
    </location>
</feature>
<evidence type="ECO:0000256" key="5">
    <source>
        <dbReference type="SAM" id="Phobius"/>
    </source>
</evidence>
<dbReference type="Proteomes" id="UP000290287">
    <property type="component" value="Unassembled WGS sequence"/>
</dbReference>
<dbReference type="PANTHER" id="PTHR32322">
    <property type="entry name" value="INNER MEMBRANE TRANSPORTER"/>
    <property type="match status" value="1"/>
</dbReference>
<feature type="domain" description="EamA" evidence="6">
    <location>
        <begin position="10"/>
        <end position="138"/>
    </location>
</feature>
<organism evidence="7 8">
    <name type="scientific">Veronia nyctiphanis</name>
    <dbReference type="NCBI Taxonomy" id="1278244"/>
    <lineage>
        <taxon>Bacteria</taxon>
        <taxon>Pseudomonadati</taxon>
        <taxon>Pseudomonadota</taxon>
        <taxon>Gammaproteobacteria</taxon>
        <taxon>Vibrionales</taxon>
        <taxon>Vibrionaceae</taxon>
        <taxon>Veronia</taxon>
    </lineage>
</organism>
<feature type="transmembrane region" description="Helical" evidence="5">
    <location>
        <begin position="145"/>
        <end position="165"/>
    </location>
</feature>
<keyword evidence="3 5" id="KW-1133">Transmembrane helix</keyword>
<evidence type="ECO:0000259" key="6">
    <source>
        <dbReference type="Pfam" id="PF00892"/>
    </source>
</evidence>
<keyword evidence="8" id="KW-1185">Reference proteome</keyword>
<reference evidence="7 8" key="1">
    <citation type="submission" date="2017-10" db="EMBL/GenBank/DDBJ databases">
        <title>Nyctiphanis sp. nov., isolated from the stomach of the euphausiid Nyctiphanes simplex (Hansen, 1911) in the Gulf of California.</title>
        <authorList>
            <person name="Gomez-Gil B."/>
            <person name="Aguilar-Mendez M."/>
            <person name="Lopez-Cortes A."/>
            <person name="Gomez-Gutierrez J."/>
            <person name="Roque A."/>
            <person name="Lang E."/>
            <person name="Gonzalez-Castillo A."/>
        </authorList>
    </citation>
    <scope>NUCLEOTIDE SEQUENCE [LARGE SCALE GENOMIC DNA]</scope>
    <source>
        <strain evidence="7 8">CAIM 600</strain>
    </source>
</reference>
<feature type="transmembrane region" description="Helical" evidence="5">
    <location>
        <begin position="245"/>
        <end position="262"/>
    </location>
</feature>
<feature type="transmembrane region" description="Helical" evidence="5">
    <location>
        <begin position="177"/>
        <end position="199"/>
    </location>
</feature>
<proteinExistence type="predicted"/>
<gene>
    <name evidence="7" type="ORF">CS022_03805</name>
</gene>
<evidence type="ECO:0000313" key="8">
    <source>
        <dbReference type="Proteomes" id="UP000290287"/>
    </source>
</evidence>
<protein>
    <submittedName>
        <fullName evidence="7">EamA family transporter</fullName>
    </submittedName>
</protein>
<dbReference type="InterPro" id="IPR050638">
    <property type="entry name" value="AA-Vitamin_Transporters"/>
</dbReference>
<evidence type="ECO:0000256" key="1">
    <source>
        <dbReference type="ARBA" id="ARBA00004141"/>
    </source>
</evidence>
<dbReference type="EMBL" id="PEIB01000003">
    <property type="protein sequence ID" value="RXJ74207.1"/>
    <property type="molecule type" value="Genomic_DNA"/>
</dbReference>
<keyword evidence="2 5" id="KW-0812">Transmembrane</keyword>
<dbReference type="InterPro" id="IPR037185">
    <property type="entry name" value="EmrE-like"/>
</dbReference>
<name>A0A4Q0YSI8_9GAMM</name>
<dbReference type="OrthoDB" id="9810556at2"/>
<dbReference type="Pfam" id="PF00892">
    <property type="entry name" value="EamA"/>
    <property type="match status" value="2"/>
</dbReference>
<feature type="transmembrane region" description="Helical" evidence="5">
    <location>
        <begin position="95"/>
        <end position="114"/>
    </location>
</feature>
<feature type="domain" description="EamA" evidence="6">
    <location>
        <begin position="151"/>
        <end position="284"/>
    </location>
</feature>
<sequence>MEVKVRDLSMLVLLAALWGASFLFTRLSVPEFGPFALVFLRVAIAAAVLLPILLFRGQLILLLQSWKHLFIIGAISAAVPFTLLSYAMLTVTGGFASILNASTPIWGALIALIWLGDSMSFTRIMGLVVGFCGVVVLVWDKLEFTSGGLGWSVVAVVSATFMYGLSASYTKRFLSDVPPIVVSAGSLLGASVALLPLGIMYWPEQSISVDAWLATIMLGALCTGLAFMILFNLMIRIGPANSMTVTYIIPIFATLWGAIFLGEVVTQQMLVGAAIIFSGTALAVGFVENKLKQWRAQRL</sequence>
<dbReference type="RefSeq" id="WP_129121169.1">
    <property type="nucleotide sequence ID" value="NZ_PEIB01000003.1"/>
</dbReference>
<feature type="transmembrane region" description="Helical" evidence="5">
    <location>
        <begin position="38"/>
        <end position="57"/>
    </location>
</feature>
<feature type="transmembrane region" description="Helical" evidence="5">
    <location>
        <begin position="211"/>
        <end position="233"/>
    </location>
</feature>
<feature type="transmembrane region" description="Helical" evidence="5">
    <location>
        <begin position="268"/>
        <end position="287"/>
    </location>
</feature>
<dbReference type="GO" id="GO:0016020">
    <property type="term" value="C:membrane"/>
    <property type="evidence" value="ECO:0007669"/>
    <property type="project" value="UniProtKB-SubCell"/>
</dbReference>
<accession>A0A4Q0YSI8</accession>
<comment type="subcellular location">
    <subcellularLocation>
        <location evidence="1">Membrane</location>
        <topology evidence="1">Multi-pass membrane protein</topology>
    </subcellularLocation>
</comment>
<evidence type="ECO:0000256" key="3">
    <source>
        <dbReference type="ARBA" id="ARBA00022989"/>
    </source>
</evidence>
<evidence type="ECO:0000256" key="4">
    <source>
        <dbReference type="ARBA" id="ARBA00023136"/>
    </source>
</evidence>
<dbReference type="AlphaFoldDB" id="A0A4Q0YSI8"/>
<dbReference type="PANTHER" id="PTHR32322:SF9">
    <property type="entry name" value="AMINO-ACID METABOLITE EFFLUX PUMP-RELATED"/>
    <property type="match status" value="1"/>
</dbReference>
<evidence type="ECO:0000313" key="7">
    <source>
        <dbReference type="EMBL" id="RXJ74207.1"/>
    </source>
</evidence>